<keyword evidence="13" id="KW-1185">Reference proteome</keyword>
<feature type="transmembrane region" description="Helical" evidence="10">
    <location>
        <begin position="121"/>
        <end position="149"/>
    </location>
</feature>
<dbReference type="Gene3D" id="1.10.287.70">
    <property type="match status" value="2"/>
</dbReference>
<proteinExistence type="inferred from homology"/>
<evidence type="ECO:0000256" key="8">
    <source>
        <dbReference type="RuleBase" id="RU003857"/>
    </source>
</evidence>
<feature type="transmembrane region" description="Helical" evidence="10">
    <location>
        <begin position="93"/>
        <end position="114"/>
    </location>
</feature>
<dbReference type="GO" id="GO:0022841">
    <property type="term" value="F:potassium ion leak channel activity"/>
    <property type="evidence" value="ECO:0007669"/>
    <property type="project" value="TreeGrafter"/>
</dbReference>
<sequence>MQPAKSPRWTNWNWSRWKFHPKLHMRPPDDDDPQDWWFASTAIPLISATTSPLANVMSIVALAMRWRCNVHFDRSDRLGDPVQTTYGDPGWCIALNAISLVCGLAGNVFLLFNFTRVVRYIVALPVSIVCWVLATATLVSSITAMHIYAPPIHPSQTYSQAYWSAVIASCLYFLLGVLLLINLLGYIRGHYPQHFALTDSQRTLILQTTTFVIWLLIGAGVFHRVIDISFADALYFSDVTILTLGFGDIPPTTAAAKALALPYAVMGIIILALVVASVHRSVREVKHNNVVMKHAERRRQAALEHFRSLHDKPSPSPPPGVPPQAPAGTEPEDKARFHAMRSIQNNTSHFRRYFNLSLSILSFMVVWTIGAVVFWSIEARQGLSYQEALYFGFCSLLTIGYGDITPRTNAGKPFFVVWSLVAVPTMTTLIAEMSDTVVDGFKRGMDVAGDWTVLPHPGQYRALFRVLGAITIQRVTKDATLAPSSSSSSPPKQYTYTQWTVFKRLIQSSGAAAWAASTHTHASLPPDDRREEFKRKEDAYGLLDWDWIGVESPMMAGRTEPEWVLDRLCESLVRVVDLGRSSVALATASDVDTAVD</sequence>
<dbReference type="EMBL" id="KZ559169">
    <property type="protein sequence ID" value="PLB35013.1"/>
    <property type="molecule type" value="Genomic_DNA"/>
</dbReference>
<feature type="transmembrane region" description="Helical" evidence="10">
    <location>
        <begin position="353"/>
        <end position="377"/>
    </location>
</feature>
<feature type="domain" description="Potassium channel" evidence="11">
    <location>
        <begin position="364"/>
        <end position="437"/>
    </location>
</feature>
<evidence type="ECO:0000256" key="5">
    <source>
        <dbReference type="ARBA" id="ARBA00023065"/>
    </source>
</evidence>
<feature type="compositionally biased region" description="Pro residues" evidence="9">
    <location>
        <begin position="314"/>
        <end position="325"/>
    </location>
</feature>
<evidence type="ECO:0000256" key="4">
    <source>
        <dbReference type="ARBA" id="ARBA00022989"/>
    </source>
</evidence>
<keyword evidence="4 10" id="KW-1133">Transmembrane helix</keyword>
<name>A0A2I2F2Z8_ASPCN</name>
<dbReference type="RefSeq" id="XP_024669025.1">
    <property type="nucleotide sequence ID" value="XM_024815419.1"/>
</dbReference>
<comment type="subcellular location">
    <subcellularLocation>
        <location evidence="1">Membrane</location>
        <topology evidence="1">Multi-pass membrane protein</topology>
    </subcellularLocation>
</comment>
<dbReference type="SUPFAM" id="SSF81324">
    <property type="entry name" value="Voltage-gated potassium channels"/>
    <property type="match status" value="2"/>
</dbReference>
<dbReference type="PRINTS" id="PR01333">
    <property type="entry name" value="2POREKCHANEL"/>
</dbReference>
<dbReference type="PANTHER" id="PTHR11003:SF342">
    <property type="entry name" value="OUTWARD-RECTIFIER POTASSIUM CHANNEL TOK1"/>
    <property type="match status" value="1"/>
</dbReference>
<dbReference type="GO" id="GO:0015271">
    <property type="term" value="F:outward rectifier potassium channel activity"/>
    <property type="evidence" value="ECO:0007669"/>
    <property type="project" value="TreeGrafter"/>
</dbReference>
<dbReference type="GeneID" id="36522579"/>
<protein>
    <submittedName>
        <fullName evidence="12">Voltage-gated potassium channel</fullName>
    </submittedName>
</protein>
<evidence type="ECO:0000256" key="10">
    <source>
        <dbReference type="SAM" id="Phobius"/>
    </source>
</evidence>
<organism evidence="12 13">
    <name type="scientific">Aspergillus candidus</name>
    <dbReference type="NCBI Taxonomy" id="41067"/>
    <lineage>
        <taxon>Eukaryota</taxon>
        <taxon>Fungi</taxon>
        <taxon>Dikarya</taxon>
        <taxon>Ascomycota</taxon>
        <taxon>Pezizomycotina</taxon>
        <taxon>Eurotiomycetes</taxon>
        <taxon>Eurotiomycetidae</taxon>
        <taxon>Eurotiales</taxon>
        <taxon>Aspergillaceae</taxon>
        <taxon>Aspergillus</taxon>
        <taxon>Aspergillus subgen. Circumdati</taxon>
    </lineage>
</organism>
<accession>A0A2I2F2Z8</accession>
<keyword evidence="7 8" id="KW-0407">Ion channel</keyword>
<feature type="transmembrane region" description="Helical" evidence="10">
    <location>
        <begin position="204"/>
        <end position="226"/>
    </location>
</feature>
<keyword evidence="3 8" id="KW-0812">Transmembrane</keyword>
<dbReference type="PANTHER" id="PTHR11003">
    <property type="entry name" value="POTASSIUM CHANNEL, SUBFAMILY K"/>
    <property type="match status" value="1"/>
</dbReference>
<dbReference type="FunFam" id="1.10.287.70:FF:000182">
    <property type="entry name" value="Outward-rectifier potassium channel TOK1"/>
    <property type="match status" value="1"/>
</dbReference>
<dbReference type="GO" id="GO:0030322">
    <property type="term" value="P:stabilization of membrane potential"/>
    <property type="evidence" value="ECO:0007669"/>
    <property type="project" value="TreeGrafter"/>
</dbReference>
<keyword evidence="5 8" id="KW-0406">Ion transport</keyword>
<comment type="similarity">
    <text evidence="8">Belongs to the two pore domain potassium channel (TC 1.A.1.8) family.</text>
</comment>
<evidence type="ECO:0000259" key="11">
    <source>
        <dbReference type="Pfam" id="PF07885"/>
    </source>
</evidence>
<evidence type="ECO:0000256" key="1">
    <source>
        <dbReference type="ARBA" id="ARBA00004141"/>
    </source>
</evidence>
<dbReference type="Proteomes" id="UP000234585">
    <property type="component" value="Unassembled WGS sequence"/>
</dbReference>
<dbReference type="STRING" id="41067.A0A2I2F2Z8"/>
<dbReference type="AlphaFoldDB" id="A0A2I2F2Z8"/>
<evidence type="ECO:0000256" key="6">
    <source>
        <dbReference type="ARBA" id="ARBA00023136"/>
    </source>
</evidence>
<evidence type="ECO:0000313" key="12">
    <source>
        <dbReference type="EMBL" id="PLB35013.1"/>
    </source>
</evidence>
<feature type="transmembrane region" description="Helical" evidence="10">
    <location>
        <begin position="383"/>
        <end position="402"/>
    </location>
</feature>
<dbReference type="OrthoDB" id="297496at2759"/>
<feature type="region of interest" description="Disordered" evidence="9">
    <location>
        <begin position="308"/>
        <end position="331"/>
    </location>
</feature>
<feature type="transmembrane region" description="Helical" evidence="10">
    <location>
        <begin position="260"/>
        <end position="278"/>
    </location>
</feature>
<dbReference type="GO" id="GO:0005886">
    <property type="term" value="C:plasma membrane"/>
    <property type="evidence" value="ECO:0007669"/>
    <property type="project" value="TreeGrafter"/>
</dbReference>
<reference evidence="12 13" key="1">
    <citation type="submission" date="2017-12" db="EMBL/GenBank/DDBJ databases">
        <authorList>
            <consortium name="DOE Joint Genome Institute"/>
            <person name="Haridas S."/>
            <person name="Kjaerbolling I."/>
            <person name="Vesth T.C."/>
            <person name="Frisvad J.C."/>
            <person name="Nybo J.L."/>
            <person name="Theobald S."/>
            <person name="Kuo A."/>
            <person name="Bowyer P."/>
            <person name="Matsuda Y."/>
            <person name="Mondo S."/>
            <person name="Lyhne E.K."/>
            <person name="Kogle M.E."/>
            <person name="Clum A."/>
            <person name="Lipzen A."/>
            <person name="Salamov A."/>
            <person name="Ngan C.Y."/>
            <person name="Daum C."/>
            <person name="Chiniquy J."/>
            <person name="Barry K."/>
            <person name="LaButti K."/>
            <person name="Simmons B.A."/>
            <person name="Magnuson J.K."/>
            <person name="Mortensen U.H."/>
            <person name="Larsen T.O."/>
            <person name="Grigoriev I.V."/>
            <person name="Baker S.E."/>
            <person name="Andersen M.R."/>
            <person name="Nordberg H.P."/>
            <person name="Cantor M.N."/>
            <person name="Hua S.X."/>
        </authorList>
    </citation>
    <scope>NUCLEOTIDE SEQUENCE [LARGE SCALE GENOMIC DNA]</scope>
    <source>
        <strain evidence="12 13">CBS 102.13</strain>
    </source>
</reference>
<keyword evidence="2 8" id="KW-0813">Transport</keyword>
<dbReference type="InterPro" id="IPR013099">
    <property type="entry name" value="K_chnl_dom"/>
</dbReference>
<evidence type="ECO:0000256" key="9">
    <source>
        <dbReference type="SAM" id="MobiDB-lite"/>
    </source>
</evidence>
<evidence type="ECO:0000256" key="2">
    <source>
        <dbReference type="ARBA" id="ARBA00022448"/>
    </source>
</evidence>
<dbReference type="InterPro" id="IPR003280">
    <property type="entry name" value="2pore_dom_K_chnl"/>
</dbReference>
<evidence type="ECO:0000256" key="7">
    <source>
        <dbReference type="ARBA" id="ARBA00023303"/>
    </source>
</evidence>
<evidence type="ECO:0000256" key="3">
    <source>
        <dbReference type="ARBA" id="ARBA00022692"/>
    </source>
</evidence>
<feature type="transmembrane region" description="Helical" evidence="10">
    <location>
        <begin position="414"/>
        <end position="431"/>
    </location>
</feature>
<dbReference type="Pfam" id="PF07885">
    <property type="entry name" value="Ion_trans_2"/>
    <property type="match status" value="2"/>
</dbReference>
<gene>
    <name evidence="12" type="ORF">BDW47DRAFT_119928</name>
</gene>
<feature type="transmembrane region" description="Helical" evidence="10">
    <location>
        <begin position="161"/>
        <end position="184"/>
    </location>
</feature>
<feature type="domain" description="Potassium channel" evidence="11">
    <location>
        <begin position="211"/>
        <end position="280"/>
    </location>
</feature>
<keyword evidence="6 10" id="KW-0472">Membrane</keyword>
<evidence type="ECO:0000313" key="13">
    <source>
        <dbReference type="Proteomes" id="UP000234585"/>
    </source>
</evidence>